<evidence type="ECO:0000256" key="2">
    <source>
        <dbReference type="ARBA" id="ARBA00022485"/>
    </source>
</evidence>
<reference evidence="4" key="2">
    <citation type="submission" date="2021-05" db="EMBL/GenBank/DDBJ databases">
        <title>Protein family content uncovers lineage relationships and bacterial pathway maintenance mechanisms in DPANN archaea.</title>
        <authorList>
            <person name="Castelle C.J."/>
            <person name="Meheust R."/>
            <person name="Jaffe A.L."/>
            <person name="Seitz K."/>
            <person name="Gong X."/>
            <person name="Baker B.J."/>
            <person name="Banfield J.F."/>
        </authorList>
    </citation>
    <scope>NUCLEOTIDE SEQUENCE</scope>
    <source>
        <strain evidence="4">RIFCSPHIGHO2_01_FULL_GW2011_AR10_43_9</strain>
    </source>
</reference>
<comment type="caution">
    <text evidence="4">The sequence shown here is derived from an EMBL/GenBank/DDBJ whole genome shotgun (WGS) entry which is preliminary data.</text>
</comment>
<evidence type="ECO:0000256" key="1">
    <source>
        <dbReference type="ARBA" id="ARBA00001966"/>
    </source>
</evidence>
<keyword evidence="2" id="KW-0408">Iron</keyword>
<keyword evidence="2" id="KW-0004">4Fe-4S</keyword>
<dbReference type="PROSITE" id="PS51918">
    <property type="entry name" value="RADICAL_SAM"/>
    <property type="match status" value="1"/>
</dbReference>
<dbReference type="EMBL" id="JAGVWF010000017">
    <property type="protein sequence ID" value="MBS3059022.1"/>
    <property type="molecule type" value="Genomic_DNA"/>
</dbReference>
<dbReference type="InterPro" id="IPR058240">
    <property type="entry name" value="rSAM_sf"/>
</dbReference>
<reference evidence="4" key="1">
    <citation type="submission" date="2021-03" db="EMBL/GenBank/DDBJ databases">
        <authorList>
            <person name="Jaffe A."/>
        </authorList>
    </citation>
    <scope>NUCLEOTIDE SEQUENCE</scope>
    <source>
        <strain evidence="4">RIFCSPHIGHO2_01_FULL_GW2011_AR10_43_9</strain>
    </source>
</reference>
<dbReference type="PANTHER" id="PTHR10949">
    <property type="entry name" value="LIPOYL SYNTHASE"/>
    <property type="match status" value="1"/>
</dbReference>
<keyword evidence="2" id="KW-0479">Metal-binding</keyword>
<keyword evidence="2" id="KW-0411">Iron-sulfur</keyword>
<evidence type="ECO:0000313" key="5">
    <source>
        <dbReference type="Proteomes" id="UP000683213"/>
    </source>
</evidence>
<dbReference type="Proteomes" id="UP000683213">
    <property type="component" value="Unassembled WGS sequence"/>
</dbReference>
<dbReference type="InterPro" id="IPR031691">
    <property type="entry name" value="LIAS_N"/>
</dbReference>
<gene>
    <name evidence="4" type="ORF">J4224_01195</name>
</gene>
<dbReference type="SUPFAM" id="SSF102114">
    <property type="entry name" value="Radical SAM enzymes"/>
    <property type="match status" value="1"/>
</dbReference>
<protein>
    <recommendedName>
        <fullName evidence="3">Radical SAM core domain-containing protein</fullName>
    </recommendedName>
</protein>
<evidence type="ECO:0000313" key="4">
    <source>
        <dbReference type="EMBL" id="MBS3059022.1"/>
    </source>
</evidence>
<feature type="domain" description="Radical SAM core" evidence="3">
    <location>
        <begin position="49"/>
        <end position="147"/>
    </location>
</feature>
<sequence length="147" mass="16444">MLQKPLWFKIRPPHGKEIEKYAGVREQLESLNLHTVCEEAKCPNINECWGTGTATFMVLGNTCTRGCRFCAVKTAAKGLNVDPFEPVKLARAIAAFSLSYVVITSVDRDDLQDQGAGHFVKCVREVKRQHPQLIVELLIPDFRGSTE</sequence>
<dbReference type="PANTHER" id="PTHR10949:SF0">
    <property type="entry name" value="LIPOYL SYNTHASE, MITOCHONDRIAL"/>
    <property type="match status" value="1"/>
</dbReference>
<proteinExistence type="predicted"/>
<comment type="cofactor">
    <cofactor evidence="1">
        <name>[4Fe-4S] cluster</name>
        <dbReference type="ChEBI" id="CHEBI:49883"/>
    </cofactor>
</comment>
<organism evidence="4 5">
    <name type="scientific">Candidatus Iainarchaeum sp</name>
    <dbReference type="NCBI Taxonomy" id="3101447"/>
    <lineage>
        <taxon>Archaea</taxon>
        <taxon>Candidatus Iainarchaeota</taxon>
        <taxon>Candidatus Iainarchaeia</taxon>
        <taxon>Candidatus Iainarchaeales</taxon>
        <taxon>Candidatus Iainarchaeaceae</taxon>
        <taxon>Candidatus Iainarchaeum</taxon>
    </lineage>
</organism>
<dbReference type="InterPro" id="IPR003698">
    <property type="entry name" value="Lipoyl_synth"/>
</dbReference>
<dbReference type="GO" id="GO:0051539">
    <property type="term" value="F:4 iron, 4 sulfur cluster binding"/>
    <property type="evidence" value="ECO:0007669"/>
    <property type="project" value="UniProtKB-KW"/>
</dbReference>
<accession>A0A8T4KZF0</accession>
<dbReference type="Pfam" id="PF16881">
    <property type="entry name" value="LIAS_N"/>
    <property type="match status" value="1"/>
</dbReference>
<dbReference type="AlphaFoldDB" id="A0A8T4KZF0"/>
<dbReference type="GO" id="GO:0016992">
    <property type="term" value="F:lipoate synthase activity"/>
    <property type="evidence" value="ECO:0007669"/>
    <property type="project" value="InterPro"/>
</dbReference>
<dbReference type="InterPro" id="IPR007197">
    <property type="entry name" value="rSAM"/>
</dbReference>
<evidence type="ECO:0000259" key="3">
    <source>
        <dbReference type="PROSITE" id="PS51918"/>
    </source>
</evidence>
<name>A0A8T4KZF0_9ARCH</name>